<proteinExistence type="predicted"/>
<dbReference type="AlphaFoldDB" id="A0A9P0CTI0"/>
<organism evidence="1 2">
    <name type="scientific">Psylliodes chrysocephalus</name>
    <dbReference type="NCBI Taxonomy" id="3402493"/>
    <lineage>
        <taxon>Eukaryota</taxon>
        <taxon>Metazoa</taxon>
        <taxon>Ecdysozoa</taxon>
        <taxon>Arthropoda</taxon>
        <taxon>Hexapoda</taxon>
        <taxon>Insecta</taxon>
        <taxon>Pterygota</taxon>
        <taxon>Neoptera</taxon>
        <taxon>Endopterygota</taxon>
        <taxon>Coleoptera</taxon>
        <taxon>Polyphaga</taxon>
        <taxon>Cucujiformia</taxon>
        <taxon>Chrysomeloidea</taxon>
        <taxon>Chrysomelidae</taxon>
        <taxon>Galerucinae</taxon>
        <taxon>Alticini</taxon>
        <taxon>Psylliodes</taxon>
    </lineage>
</organism>
<dbReference type="PANTHER" id="PTHR45749:SF21">
    <property type="entry name" value="DUF4371 DOMAIN-CONTAINING PROTEIN"/>
    <property type="match status" value="1"/>
</dbReference>
<dbReference type="EMBL" id="OV651814">
    <property type="protein sequence ID" value="CAH1105958.1"/>
    <property type="molecule type" value="Genomic_DNA"/>
</dbReference>
<sequence>MKITLILLKKRKLKRQNFLNTIPPLTNFFQINAASAPLAPEEVGIVGSSSTSGSVCISTDTVSFALTLLLPNDDGVNEKNKMEHLTVLEQEELHETKLEPNDNDIILDSEIGLPDFKDLALWNTGRDIEIILEFWKRQNLEQINFSKSKRPFKGQNRWENKQMFHRNGSVNQFKRGFSSWNRHKERFDEHERSSEHINNLRIYIAHSFTTERIDNKLEIVCNVVKEYWINVLKRIISVIKCLATQELAFRGSNEKIGEDNNGNYLGAIKLLSEYHPFLKDHIMKLANPGKGTFSYLSKDICDEFIGILSNKVLKEIVKQIKVNKYYSVSAWILRQI</sequence>
<dbReference type="Proteomes" id="UP001153636">
    <property type="component" value="Chromosome 2"/>
</dbReference>
<evidence type="ECO:0000313" key="2">
    <source>
        <dbReference type="Proteomes" id="UP001153636"/>
    </source>
</evidence>
<accession>A0A9P0CTI0</accession>
<protein>
    <recommendedName>
        <fullName evidence="3">DUF4371 domain-containing protein</fullName>
    </recommendedName>
</protein>
<reference evidence="1" key="1">
    <citation type="submission" date="2022-01" db="EMBL/GenBank/DDBJ databases">
        <authorList>
            <person name="King R."/>
        </authorList>
    </citation>
    <scope>NUCLEOTIDE SEQUENCE</scope>
</reference>
<keyword evidence="2" id="KW-1185">Reference proteome</keyword>
<evidence type="ECO:0000313" key="1">
    <source>
        <dbReference type="EMBL" id="CAH1105958.1"/>
    </source>
</evidence>
<name>A0A9P0CTI0_9CUCU</name>
<dbReference type="PANTHER" id="PTHR45749">
    <property type="match status" value="1"/>
</dbReference>
<gene>
    <name evidence="1" type="ORF">PSYICH_LOCUS7689</name>
</gene>
<evidence type="ECO:0008006" key="3">
    <source>
        <dbReference type="Google" id="ProtNLM"/>
    </source>
</evidence>
<dbReference type="OrthoDB" id="6611207at2759"/>